<feature type="compositionally biased region" description="Basic residues" evidence="1">
    <location>
        <begin position="69"/>
        <end position="85"/>
    </location>
</feature>
<reference evidence="2" key="1">
    <citation type="submission" date="2023-06" db="EMBL/GenBank/DDBJ databases">
        <title>Genome-scale phylogeny and comparative genomics of the fungal order Sordariales.</title>
        <authorList>
            <consortium name="Lawrence Berkeley National Laboratory"/>
            <person name="Hensen N."/>
            <person name="Bonometti L."/>
            <person name="Westerberg I."/>
            <person name="Brannstrom I.O."/>
            <person name="Guillou S."/>
            <person name="Cros-Aarteil S."/>
            <person name="Calhoun S."/>
            <person name="Haridas S."/>
            <person name="Kuo A."/>
            <person name="Mondo S."/>
            <person name="Pangilinan J."/>
            <person name="Riley R."/>
            <person name="LaButti K."/>
            <person name="Andreopoulos B."/>
            <person name="Lipzen A."/>
            <person name="Chen C."/>
            <person name="Yanf M."/>
            <person name="Daum C."/>
            <person name="Ng V."/>
            <person name="Clum A."/>
            <person name="Steindorff A."/>
            <person name="Ohm R."/>
            <person name="Martin F."/>
            <person name="Silar P."/>
            <person name="Natvig D."/>
            <person name="Lalanne C."/>
            <person name="Gautier V."/>
            <person name="Ament-velasquez S.L."/>
            <person name="Kruys A."/>
            <person name="Hutchinson M.I."/>
            <person name="Powell A.J."/>
            <person name="Barry K."/>
            <person name="Miller A.N."/>
            <person name="Grigoriev I.V."/>
            <person name="Debuchy R."/>
            <person name="Gladieux P."/>
            <person name="Thoren M.H."/>
            <person name="Johannesson H."/>
        </authorList>
    </citation>
    <scope>NUCLEOTIDE SEQUENCE</scope>
    <source>
        <strain evidence="2">SMH3187-1</strain>
    </source>
</reference>
<comment type="caution">
    <text evidence="2">The sequence shown here is derived from an EMBL/GenBank/DDBJ whole genome shotgun (WGS) entry which is preliminary data.</text>
</comment>
<name>A0AA40EVR5_9PEZI</name>
<gene>
    <name evidence="2" type="ORF">B0T18DRAFT_429414</name>
</gene>
<feature type="region of interest" description="Disordered" evidence="1">
    <location>
        <begin position="1"/>
        <end position="91"/>
    </location>
</feature>
<keyword evidence="3" id="KW-1185">Reference proteome</keyword>
<organism evidence="2 3">
    <name type="scientific">Schizothecium vesticola</name>
    <dbReference type="NCBI Taxonomy" id="314040"/>
    <lineage>
        <taxon>Eukaryota</taxon>
        <taxon>Fungi</taxon>
        <taxon>Dikarya</taxon>
        <taxon>Ascomycota</taxon>
        <taxon>Pezizomycotina</taxon>
        <taxon>Sordariomycetes</taxon>
        <taxon>Sordariomycetidae</taxon>
        <taxon>Sordariales</taxon>
        <taxon>Schizotheciaceae</taxon>
        <taxon>Schizothecium</taxon>
    </lineage>
</organism>
<dbReference type="EMBL" id="JAUKUD010000004">
    <property type="protein sequence ID" value="KAK0746449.1"/>
    <property type="molecule type" value="Genomic_DNA"/>
</dbReference>
<evidence type="ECO:0000313" key="2">
    <source>
        <dbReference type="EMBL" id="KAK0746449.1"/>
    </source>
</evidence>
<sequence length="252" mass="28506">MAFPSSRQGGFSDAQKAAKEIAKSHRKIGQQAGKDARKTTKNISHNRGPGRRDTNVIFEKLHDFLPPNHHQRRKPRKTHTSKHLARSQAAHPEVHPIITPAMLHVQSPSSPGEYNRRSSLASTIFFSATSKLHFSSSRSPRRLSSSSDNSVIARSMKGFRFPSVVDDRTKPLHRIGQAPNLNELPPVFIPNGDGLMAGFTYHSDSRSSVEKARSRRWGEWRCKMKNMPGRVGRKMKRVGRQLRRSIKDGFRF</sequence>
<feature type="compositionally biased region" description="Basic and acidic residues" evidence="1">
    <location>
        <begin position="50"/>
        <end position="63"/>
    </location>
</feature>
<dbReference type="Proteomes" id="UP001172155">
    <property type="component" value="Unassembled WGS sequence"/>
</dbReference>
<evidence type="ECO:0000256" key="1">
    <source>
        <dbReference type="SAM" id="MobiDB-lite"/>
    </source>
</evidence>
<accession>A0AA40EVR5</accession>
<proteinExistence type="predicted"/>
<evidence type="ECO:0000313" key="3">
    <source>
        <dbReference type="Proteomes" id="UP001172155"/>
    </source>
</evidence>
<protein>
    <submittedName>
        <fullName evidence="2">Uncharacterized protein</fullName>
    </submittedName>
</protein>
<dbReference type="AlphaFoldDB" id="A0AA40EVR5"/>